<proteinExistence type="predicted"/>
<comment type="caution">
    <text evidence="2">The sequence shown here is derived from an EMBL/GenBank/DDBJ whole genome shotgun (WGS) entry which is preliminary data.</text>
</comment>
<accession>A0A8H7EMH8</accession>
<evidence type="ECO:0000259" key="1">
    <source>
        <dbReference type="Pfam" id="PF05368"/>
    </source>
</evidence>
<dbReference type="InterPro" id="IPR036291">
    <property type="entry name" value="NAD(P)-bd_dom_sf"/>
</dbReference>
<evidence type="ECO:0000313" key="3">
    <source>
        <dbReference type="Proteomes" id="UP000605846"/>
    </source>
</evidence>
<dbReference type="Pfam" id="PF05368">
    <property type="entry name" value="NmrA"/>
    <property type="match status" value="1"/>
</dbReference>
<feature type="domain" description="NmrA-like" evidence="1">
    <location>
        <begin position="5"/>
        <end position="265"/>
    </location>
</feature>
<dbReference type="Proteomes" id="UP000605846">
    <property type="component" value="Unassembled WGS sequence"/>
</dbReference>
<dbReference type="InterPro" id="IPR008030">
    <property type="entry name" value="NmrA-like"/>
</dbReference>
<dbReference type="EMBL" id="JABAYA010000193">
    <property type="protein sequence ID" value="KAF7722474.1"/>
    <property type="molecule type" value="Genomic_DNA"/>
</dbReference>
<dbReference type="PANTHER" id="PTHR43162:SF1">
    <property type="entry name" value="PRESTALK A DIFFERENTIATION PROTEIN A"/>
    <property type="match status" value="1"/>
</dbReference>
<dbReference type="AlphaFoldDB" id="A0A8H7EMH8"/>
<evidence type="ECO:0000313" key="2">
    <source>
        <dbReference type="EMBL" id="KAF7722474.1"/>
    </source>
</evidence>
<name>A0A8H7EMH8_9FUNG</name>
<organism evidence="2 3">
    <name type="scientific">Apophysomyces ossiformis</name>
    <dbReference type="NCBI Taxonomy" id="679940"/>
    <lineage>
        <taxon>Eukaryota</taxon>
        <taxon>Fungi</taxon>
        <taxon>Fungi incertae sedis</taxon>
        <taxon>Mucoromycota</taxon>
        <taxon>Mucoromycotina</taxon>
        <taxon>Mucoromycetes</taxon>
        <taxon>Mucorales</taxon>
        <taxon>Mucorineae</taxon>
        <taxon>Mucoraceae</taxon>
        <taxon>Apophysomyces</taxon>
    </lineage>
</organism>
<keyword evidence="3" id="KW-1185">Reference proteome</keyword>
<dbReference type="Gene3D" id="3.40.50.720">
    <property type="entry name" value="NAD(P)-binding Rossmann-like Domain"/>
    <property type="match status" value="1"/>
</dbReference>
<dbReference type="InterPro" id="IPR051604">
    <property type="entry name" value="Ergot_Alk_Oxidoreductase"/>
</dbReference>
<sequence length="294" mass="32234">MAQQTERIYIIGGTGNVGKETVQDLIANKIPVTLYARNPSKAASLFLNSEDLVTVVQGDYSDLTPLKNSLPGHTRLFLLANAIEDLPKVKLNIATLAYEAGIKQIVDISSKLVSLPWRSTFIGHIHYLAEKAIDEIPGRGAFVTLRPGQFMSNLYMSNPAKAGVIKDVVDKNTPQGWISPSDIGALAAIILRDDIEKHGDAVYDMIGTSVTPAERAAIFSRLLDRPITYQRVSATDRYNELRQATGYPHRAIYDIVSVSESIADVSKGLPILLGREPETLEAFLSANKQRFTVI</sequence>
<dbReference type="Gene3D" id="3.90.25.10">
    <property type="entry name" value="UDP-galactose 4-epimerase, domain 1"/>
    <property type="match status" value="1"/>
</dbReference>
<gene>
    <name evidence="2" type="ORF">EC973_003094</name>
</gene>
<dbReference type="SUPFAM" id="SSF51735">
    <property type="entry name" value="NAD(P)-binding Rossmann-fold domains"/>
    <property type="match status" value="1"/>
</dbReference>
<dbReference type="OrthoDB" id="10254221at2759"/>
<dbReference type="PANTHER" id="PTHR43162">
    <property type="match status" value="1"/>
</dbReference>
<reference evidence="2" key="1">
    <citation type="submission" date="2020-01" db="EMBL/GenBank/DDBJ databases">
        <title>Genome Sequencing of Three Apophysomyces-Like Fungal Strains Confirms a Novel Fungal Genus in the Mucoromycota with divergent Burkholderia-like Endosymbiotic Bacteria.</title>
        <authorList>
            <person name="Stajich J.E."/>
            <person name="Macias A.M."/>
            <person name="Carter-House D."/>
            <person name="Lovett B."/>
            <person name="Kasson L.R."/>
            <person name="Berry K."/>
            <person name="Grigoriev I."/>
            <person name="Chang Y."/>
            <person name="Spatafora J."/>
            <person name="Kasson M.T."/>
        </authorList>
    </citation>
    <scope>NUCLEOTIDE SEQUENCE</scope>
    <source>
        <strain evidence="2">NRRL A-21654</strain>
    </source>
</reference>
<protein>
    <recommendedName>
        <fullName evidence="1">NmrA-like domain-containing protein</fullName>
    </recommendedName>
</protein>